<gene>
    <name evidence="1" type="ORF">AFCDBAGC_1957</name>
</gene>
<organism evidence="1 2">
    <name type="scientific">Methylobacterium cerastii</name>
    <dbReference type="NCBI Taxonomy" id="932741"/>
    <lineage>
        <taxon>Bacteria</taxon>
        <taxon>Pseudomonadati</taxon>
        <taxon>Pseudomonadota</taxon>
        <taxon>Alphaproteobacteria</taxon>
        <taxon>Hyphomicrobiales</taxon>
        <taxon>Methylobacteriaceae</taxon>
        <taxon>Methylobacterium</taxon>
    </lineage>
</organism>
<comment type="caution">
    <text evidence="1">The sequence shown here is derived from an EMBL/GenBank/DDBJ whole genome shotgun (WGS) entry which is preliminary data.</text>
</comment>
<name>A0ABQ4QGB9_9HYPH</name>
<accession>A0ABQ4QGB9</accession>
<reference evidence="1 2" key="1">
    <citation type="journal article" date="2021" name="Front. Microbiol.">
        <title>Comprehensive Comparative Genomics and Phenotyping of Methylobacterium Species.</title>
        <authorList>
            <person name="Alessa O."/>
            <person name="Ogura Y."/>
            <person name="Fujitani Y."/>
            <person name="Takami H."/>
            <person name="Hayashi T."/>
            <person name="Sahin N."/>
            <person name="Tani A."/>
        </authorList>
    </citation>
    <scope>NUCLEOTIDE SEQUENCE [LARGE SCALE GENOMIC DNA]</scope>
    <source>
        <strain evidence="1 2">DSM 23679</strain>
    </source>
</reference>
<proteinExistence type="predicted"/>
<evidence type="ECO:0000313" key="2">
    <source>
        <dbReference type="Proteomes" id="UP001055117"/>
    </source>
</evidence>
<sequence>MRFPGRQHHRERQSYGARADHDLTIRGFETKRAGIETRRHPMPRPCSICGHAHRALIDADLLAGASLDDVLARFSLPSRSALQRHRASHLGRAVTFHLPPTSQAAAPASTSSPSVPADPAALLAQLFARATEGFGPSLQDYARLTVDGLAHTYAAAYAEGDHGIAVRALRELRALLQFYALVPVDRLRAHAGWHEPPVPRDPIFDLERLLLASVAGSTAEEAAALAALDARHPGFAADWPSFQ</sequence>
<keyword evidence="2" id="KW-1185">Reference proteome</keyword>
<protein>
    <submittedName>
        <fullName evidence="1">Uncharacterized protein</fullName>
    </submittedName>
</protein>
<dbReference type="EMBL" id="BPQG01000028">
    <property type="protein sequence ID" value="GJD44094.1"/>
    <property type="molecule type" value="Genomic_DNA"/>
</dbReference>
<evidence type="ECO:0000313" key="1">
    <source>
        <dbReference type="EMBL" id="GJD44094.1"/>
    </source>
</evidence>
<dbReference type="Proteomes" id="UP001055117">
    <property type="component" value="Unassembled WGS sequence"/>
</dbReference>